<feature type="transmembrane region" description="Helical" evidence="1">
    <location>
        <begin position="12"/>
        <end position="29"/>
    </location>
</feature>
<dbReference type="EMBL" id="JASXSZ010000001">
    <property type="protein sequence ID" value="MDL9978162.1"/>
    <property type="molecule type" value="Genomic_DNA"/>
</dbReference>
<reference evidence="2 3" key="1">
    <citation type="submission" date="2023-06" db="EMBL/GenBank/DDBJ databases">
        <title>Microbacterium sp. nov., isolated from a waste landfill.</title>
        <authorList>
            <person name="Wen W."/>
        </authorList>
    </citation>
    <scope>NUCLEOTIDE SEQUENCE [LARGE SCALE GENOMIC DNA]</scope>
    <source>
        <strain evidence="2 3">ASV49</strain>
    </source>
</reference>
<sequence>MRAAFHAVRAQLGAVVVLLTAAALGWWWTAGQMAGMDSGPWSPLGSAGWFLVAWTVMMAAMMFPSVAPTVALYARMTGMRRPLLPAAFTMGYLLVWSAVGGLALALAGLAGVLPHDALAWDAAGRPLTIATLVVAAAYEFTPWKSACLGKCRSPLGFLLGTWRDGWFGAVRMGAKLGAWCLGCCWALMAALFALGVMNIVWMGSVAVLIALEKLLPWRRTATAVTAGVLVGLAVLVLIAPHAIPGTTMMPGAPM</sequence>
<keyword evidence="1" id="KW-1133">Transmembrane helix</keyword>
<organism evidence="2 3">
    <name type="scientific">Microbacterium candidum</name>
    <dbReference type="NCBI Taxonomy" id="3041922"/>
    <lineage>
        <taxon>Bacteria</taxon>
        <taxon>Bacillati</taxon>
        <taxon>Actinomycetota</taxon>
        <taxon>Actinomycetes</taxon>
        <taxon>Micrococcales</taxon>
        <taxon>Microbacteriaceae</taxon>
        <taxon>Microbacterium</taxon>
    </lineage>
</organism>
<protein>
    <submittedName>
        <fullName evidence="2">DUF2182 domain-containing protein</fullName>
    </submittedName>
</protein>
<name>A0ABT7MUM8_9MICO</name>
<dbReference type="RefSeq" id="WP_286286324.1">
    <property type="nucleotide sequence ID" value="NZ_JASXSZ010000001.1"/>
</dbReference>
<dbReference type="InterPro" id="IPR018688">
    <property type="entry name" value="PpoB2-like"/>
</dbReference>
<keyword evidence="1" id="KW-0472">Membrane</keyword>
<feature type="transmembrane region" description="Helical" evidence="1">
    <location>
        <begin position="176"/>
        <end position="209"/>
    </location>
</feature>
<evidence type="ECO:0000313" key="3">
    <source>
        <dbReference type="Proteomes" id="UP001235064"/>
    </source>
</evidence>
<proteinExistence type="predicted"/>
<keyword evidence="3" id="KW-1185">Reference proteome</keyword>
<feature type="transmembrane region" description="Helical" evidence="1">
    <location>
        <begin position="49"/>
        <end position="74"/>
    </location>
</feature>
<evidence type="ECO:0000313" key="2">
    <source>
        <dbReference type="EMBL" id="MDL9978162.1"/>
    </source>
</evidence>
<feature type="transmembrane region" description="Helical" evidence="1">
    <location>
        <begin position="221"/>
        <end position="243"/>
    </location>
</feature>
<dbReference type="Proteomes" id="UP001235064">
    <property type="component" value="Unassembled WGS sequence"/>
</dbReference>
<comment type="caution">
    <text evidence="2">The sequence shown here is derived from an EMBL/GenBank/DDBJ whole genome shotgun (WGS) entry which is preliminary data.</text>
</comment>
<accession>A0ABT7MUM8</accession>
<evidence type="ECO:0000256" key="1">
    <source>
        <dbReference type="SAM" id="Phobius"/>
    </source>
</evidence>
<feature type="transmembrane region" description="Helical" evidence="1">
    <location>
        <begin position="86"/>
        <end position="110"/>
    </location>
</feature>
<dbReference type="Pfam" id="PF09948">
    <property type="entry name" value="PpoB2"/>
    <property type="match status" value="1"/>
</dbReference>
<keyword evidence="1" id="KW-0812">Transmembrane</keyword>
<gene>
    <name evidence="2" type="ORF">QSV35_02350</name>
</gene>